<evidence type="ECO:0000313" key="5">
    <source>
        <dbReference type="Proteomes" id="UP000826513"/>
    </source>
</evidence>
<evidence type="ECO:0000313" key="3">
    <source>
        <dbReference type="EMBL" id="QYA07746.1"/>
    </source>
</evidence>
<dbReference type="EMBL" id="CP039691">
    <property type="protein sequence ID" value="QCI96828.1"/>
    <property type="molecule type" value="Genomic_DNA"/>
</dbReference>
<reference evidence="3 5" key="2">
    <citation type="submission" date="2021-03" db="EMBL/GenBank/DDBJ databases">
        <title>Rapid diversification of plasmids in a genus of pathogenic and nitrogen fixing bacteria.</title>
        <authorList>
            <person name="Weisberg A.J."/>
            <person name="Miller M."/>
            <person name="Ream W."/>
            <person name="Grunwald N.J."/>
            <person name="Chang J.H."/>
        </authorList>
    </citation>
    <scope>NUCLEOTIDE SEQUENCE [LARGE SCALE GENOMIC DNA]</scope>
    <source>
        <strain evidence="3 5">AF3.44</strain>
    </source>
</reference>
<reference evidence="2 4" key="1">
    <citation type="submission" date="2019-04" db="EMBL/GenBank/DDBJ databases">
        <title>Complete genome sequence of Agrobacterium larrymoorei CFBP5473.</title>
        <authorList>
            <person name="Haryono M."/>
            <person name="Chou L."/>
            <person name="Lin Y.-C."/>
            <person name="Lai E.-M."/>
            <person name="Kuo C.-H."/>
        </authorList>
    </citation>
    <scope>NUCLEOTIDE SEQUENCE [LARGE SCALE GENOMIC DNA]</scope>
    <source>
        <strain evidence="2 4">CFBP5473</strain>
    </source>
</reference>
<keyword evidence="5" id="KW-1185">Reference proteome</keyword>
<evidence type="ECO:0000313" key="2">
    <source>
        <dbReference type="EMBL" id="QCI96828.1"/>
    </source>
</evidence>
<dbReference type="Proteomes" id="UP000826513">
    <property type="component" value="Chromosome 1"/>
</dbReference>
<accession>A0A4D7DLP1</accession>
<dbReference type="KEGG" id="alf:CFBP5473_02170"/>
<sequence>MLKRVLLSVTTVFAAVCSGFIPAKAGDYHSHSYGQRPHWQAKQSVVGGDGLSSYVSRIGTYAGGISAVRFKRNGIYFSADGGGAYLPVPGRIDAVGPRIIHVNERSADASCSYEAGVSVIRP</sequence>
<feature type="chain" id="PRO_5044606229" evidence="1">
    <location>
        <begin position="26"/>
        <end position="122"/>
    </location>
</feature>
<evidence type="ECO:0000313" key="4">
    <source>
        <dbReference type="Proteomes" id="UP000298545"/>
    </source>
</evidence>
<dbReference type="RefSeq" id="WP_027673672.1">
    <property type="nucleotide sequence ID" value="NZ_CP039691.1"/>
</dbReference>
<dbReference type="EMBL" id="CP072167">
    <property type="protein sequence ID" value="QYA07746.1"/>
    <property type="molecule type" value="Genomic_DNA"/>
</dbReference>
<dbReference type="AlphaFoldDB" id="A0A4D7DLP1"/>
<proteinExistence type="predicted"/>
<evidence type="ECO:0000256" key="1">
    <source>
        <dbReference type="SAM" id="SignalP"/>
    </source>
</evidence>
<dbReference type="STRING" id="1367849.GCA_000518585_00788"/>
<organism evidence="2 4">
    <name type="scientific">Agrobacterium larrymoorei</name>
    <dbReference type="NCBI Taxonomy" id="160699"/>
    <lineage>
        <taxon>Bacteria</taxon>
        <taxon>Pseudomonadati</taxon>
        <taxon>Pseudomonadota</taxon>
        <taxon>Alphaproteobacteria</taxon>
        <taxon>Hyphomicrobiales</taxon>
        <taxon>Rhizobiaceae</taxon>
        <taxon>Rhizobium/Agrobacterium group</taxon>
        <taxon>Agrobacterium</taxon>
    </lineage>
</organism>
<dbReference type="Proteomes" id="UP000298545">
    <property type="component" value="Chromosome circular"/>
</dbReference>
<gene>
    <name evidence="2" type="ORF">CFBP5473_02170</name>
    <name evidence="3" type="ORF">J5285_03225</name>
</gene>
<name>A0A4D7DLP1_9HYPH</name>
<protein>
    <submittedName>
        <fullName evidence="2">Uncharacterized protein</fullName>
    </submittedName>
</protein>
<keyword evidence="1" id="KW-0732">Signal</keyword>
<dbReference type="OrthoDB" id="8417870at2"/>
<feature type="signal peptide" evidence="1">
    <location>
        <begin position="1"/>
        <end position="25"/>
    </location>
</feature>